<dbReference type="AlphaFoldDB" id="A0AAV9L140"/>
<accession>A0AAV9L140</accession>
<proteinExistence type="predicted"/>
<organism evidence="1 2">
    <name type="scientific">Solanum pinnatisectum</name>
    <name type="common">tansyleaf nightshade</name>
    <dbReference type="NCBI Taxonomy" id="50273"/>
    <lineage>
        <taxon>Eukaryota</taxon>
        <taxon>Viridiplantae</taxon>
        <taxon>Streptophyta</taxon>
        <taxon>Embryophyta</taxon>
        <taxon>Tracheophyta</taxon>
        <taxon>Spermatophyta</taxon>
        <taxon>Magnoliopsida</taxon>
        <taxon>eudicotyledons</taxon>
        <taxon>Gunneridae</taxon>
        <taxon>Pentapetalae</taxon>
        <taxon>asterids</taxon>
        <taxon>lamiids</taxon>
        <taxon>Solanales</taxon>
        <taxon>Solanaceae</taxon>
        <taxon>Solanoideae</taxon>
        <taxon>Solaneae</taxon>
        <taxon>Solanum</taxon>
    </lineage>
</organism>
<dbReference type="Proteomes" id="UP001311915">
    <property type="component" value="Unassembled WGS sequence"/>
</dbReference>
<keyword evidence="2" id="KW-1185">Reference proteome</keyword>
<reference evidence="1 2" key="1">
    <citation type="submission" date="2023-10" db="EMBL/GenBank/DDBJ databases">
        <title>Genome-Wide Identification Analysis in wild type Solanum Pinnatisectum Reveals Some Genes Defensing Phytophthora Infestans.</title>
        <authorList>
            <person name="Sun C."/>
        </authorList>
    </citation>
    <scope>NUCLEOTIDE SEQUENCE [LARGE SCALE GENOMIC DNA]</scope>
    <source>
        <strain evidence="1">LQN</strain>
        <tissue evidence="1">Leaf</tissue>
    </source>
</reference>
<protein>
    <submittedName>
        <fullName evidence="1">Uncharacterized protein</fullName>
    </submittedName>
</protein>
<dbReference type="EMBL" id="JAWPEI010000008">
    <property type="protein sequence ID" value="KAK4717912.1"/>
    <property type="molecule type" value="Genomic_DNA"/>
</dbReference>
<evidence type="ECO:0000313" key="1">
    <source>
        <dbReference type="EMBL" id="KAK4717912.1"/>
    </source>
</evidence>
<name>A0AAV9L140_9SOLN</name>
<comment type="caution">
    <text evidence="1">The sequence shown here is derived from an EMBL/GenBank/DDBJ whole genome shotgun (WGS) entry which is preliminary data.</text>
</comment>
<sequence length="111" mass="12907">MKDNNNEGRKTRNWKRMAKQVGCSVSLKNDTSNATLDKGVVLAECMQYIREKRKGDTELLSVQVCQSHTSHFYVETLVHEVSTDFKYWCIFVYLSTDRVIRKAQLTELTLK</sequence>
<evidence type="ECO:0000313" key="2">
    <source>
        <dbReference type="Proteomes" id="UP001311915"/>
    </source>
</evidence>
<gene>
    <name evidence="1" type="ORF">R3W88_016250</name>
</gene>